<dbReference type="PANTHER" id="PTHR11552">
    <property type="entry name" value="GLUCOSE-METHANOL-CHOLINE GMC OXIDOREDUCTASE"/>
    <property type="match status" value="1"/>
</dbReference>
<dbReference type="PANTHER" id="PTHR11552:SF201">
    <property type="entry name" value="GLUCOSE-METHANOL-CHOLINE OXIDOREDUCTASE N-TERMINAL DOMAIN-CONTAINING PROTEIN"/>
    <property type="match status" value="1"/>
</dbReference>
<dbReference type="Pfam" id="PF00732">
    <property type="entry name" value="GMC_oxred_N"/>
    <property type="match status" value="1"/>
</dbReference>
<comment type="similarity">
    <text evidence="2 6">Belongs to the GMC oxidoreductase family.</text>
</comment>
<dbReference type="SUPFAM" id="SSF54373">
    <property type="entry name" value="FAD-linked reductases, C-terminal domain"/>
    <property type="match status" value="1"/>
</dbReference>
<accession>A0ABR4J8F9</accession>
<dbReference type="Gene3D" id="3.50.50.60">
    <property type="entry name" value="FAD/NAD(P)-binding domain"/>
    <property type="match status" value="1"/>
</dbReference>
<dbReference type="SUPFAM" id="SSF51905">
    <property type="entry name" value="FAD/NAD(P)-binding domain"/>
    <property type="match status" value="1"/>
</dbReference>
<evidence type="ECO:0000256" key="6">
    <source>
        <dbReference type="RuleBase" id="RU003968"/>
    </source>
</evidence>
<evidence type="ECO:0000256" key="1">
    <source>
        <dbReference type="ARBA" id="ARBA00001974"/>
    </source>
</evidence>
<dbReference type="InterPro" id="IPR036188">
    <property type="entry name" value="FAD/NAD-bd_sf"/>
</dbReference>
<name>A0ABR4J8F9_9EURO</name>
<dbReference type="InterPro" id="IPR012132">
    <property type="entry name" value="GMC_OxRdtase"/>
</dbReference>
<evidence type="ECO:0000259" key="8">
    <source>
        <dbReference type="PROSITE" id="PS00624"/>
    </source>
</evidence>
<dbReference type="Pfam" id="PF05199">
    <property type="entry name" value="GMC_oxred_C"/>
    <property type="match status" value="1"/>
</dbReference>
<dbReference type="EMBL" id="JBFXLU010000208">
    <property type="protein sequence ID" value="KAL2835362.1"/>
    <property type="molecule type" value="Genomic_DNA"/>
</dbReference>
<organism evidence="9 10">
    <name type="scientific">Aspergillus pseudoustus</name>
    <dbReference type="NCBI Taxonomy" id="1810923"/>
    <lineage>
        <taxon>Eukaryota</taxon>
        <taxon>Fungi</taxon>
        <taxon>Dikarya</taxon>
        <taxon>Ascomycota</taxon>
        <taxon>Pezizomycotina</taxon>
        <taxon>Eurotiomycetes</taxon>
        <taxon>Eurotiomycetidae</taxon>
        <taxon>Eurotiales</taxon>
        <taxon>Aspergillaceae</taxon>
        <taxon>Aspergillus</taxon>
        <taxon>Aspergillus subgen. Nidulantes</taxon>
    </lineage>
</organism>
<keyword evidence="4 6" id="KW-0274">FAD</keyword>
<feature type="domain" description="Glucose-methanol-choline oxidoreductase N-terminal" evidence="8">
    <location>
        <begin position="271"/>
        <end position="285"/>
    </location>
</feature>
<dbReference type="InterPro" id="IPR000172">
    <property type="entry name" value="GMC_OxRdtase_N"/>
</dbReference>
<evidence type="ECO:0000259" key="7">
    <source>
        <dbReference type="PROSITE" id="PS00623"/>
    </source>
</evidence>
<comment type="caution">
    <text evidence="9">The sequence shown here is derived from an EMBL/GenBank/DDBJ whole genome shotgun (WGS) entry which is preliminary data.</text>
</comment>
<comment type="cofactor">
    <cofactor evidence="1">
        <name>FAD</name>
        <dbReference type="ChEBI" id="CHEBI:57692"/>
    </cofactor>
</comment>
<evidence type="ECO:0000256" key="4">
    <source>
        <dbReference type="ARBA" id="ARBA00022827"/>
    </source>
</evidence>
<evidence type="ECO:0000313" key="9">
    <source>
        <dbReference type="EMBL" id="KAL2835362.1"/>
    </source>
</evidence>
<evidence type="ECO:0000313" key="10">
    <source>
        <dbReference type="Proteomes" id="UP001610446"/>
    </source>
</evidence>
<dbReference type="PROSITE" id="PS00624">
    <property type="entry name" value="GMC_OXRED_2"/>
    <property type="match status" value="1"/>
</dbReference>
<proteinExistence type="inferred from homology"/>
<evidence type="ECO:0000256" key="5">
    <source>
        <dbReference type="ARBA" id="ARBA00023002"/>
    </source>
</evidence>
<dbReference type="PIRSF" id="PIRSF000137">
    <property type="entry name" value="Alcohol_oxidase"/>
    <property type="match status" value="1"/>
</dbReference>
<dbReference type="InterPro" id="IPR007867">
    <property type="entry name" value="GMC_OxRtase_C"/>
</dbReference>
<keyword evidence="10" id="KW-1185">Reference proteome</keyword>
<keyword evidence="3 6" id="KW-0285">Flavoprotein</keyword>
<dbReference type="Proteomes" id="UP001610446">
    <property type="component" value="Unassembled WGS sequence"/>
</dbReference>
<feature type="domain" description="Glucose-methanol-choline oxidoreductase N-terminal" evidence="7">
    <location>
        <begin position="86"/>
        <end position="109"/>
    </location>
</feature>
<evidence type="ECO:0000256" key="2">
    <source>
        <dbReference type="ARBA" id="ARBA00010790"/>
    </source>
</evidence>
<keyword evidence="5" id="KW-0560">Oxidoreductase</keyword>
<reference evidence="9 10" key="1">
    <citation type="submission" date="2024-07" db="EMBL/GenBank/DDBJ databases">
        <title>Section-level genome sequencing and comparative genomics of Aspergillus sections Usti and Cavernicolus.</title>
        <authorList>
            <consortium name="Lawrence Berkeley National Laboratory"/>
            <person name="Nybo J.L."/>
            <person name="Vesth T.C."/>
            <person name="Theobald S."/>
            <person name="Frisvad J.C."/>
            <person name="Larsen T.O."/>
            <person name="Kjaerboelling I."/>
            <person name="Rothschild-Mancinelli K."/>
            <person name="Lyhne E.K."/>
            <person name="Kogle M.E."/>
            <person name="Barry K."/>
            <person name="Clum A."/>
            <person name="Na H."/>
            <person name="Ledsgaard L."/>
            <person name="Lin J."/>
            <person name="Lipzen A."/>
            <person name="Kuo A."/>
            <person name="Riley R."/>
            <person name="Mondo S."/>
            <person name="Labutti K."/>
            <person name="Haridas S."/>
            <person name="Pangalinan J."/>
            <person name="Salamov A.A."/>
            <person name="Simmons B.A."/>
            <person name="Magnuson J.K."/>
            <person name="Chen J."/>
            <person name="Drula E."/>
            <person name="Henrissat B."/>
            <person name="Wiebenga A."/>
            <person name="Lubbers R.J."/>
            <person name="Gomes A.C."/>
            <person name="Makela M.R."/>
            <person name="Stajich J."/>
            <person name="Grigoriev I.V."/>
            <person name="Mortensen U.H."/>
            <person name="De Vries R.P."/>
            <person name="Baker S.E."/>
            <person name="Andersen M.R."/>
        </authorList>
    </citation>
    <scope>NUCLEOTIDE SEQUENCE [LARGE SCALE GENOMIC DNA]</scope>
    <source>
        <strain evidence="9 10">CBS 123904</strain>
    </source>
</reference>
<gene>
    <name evidence="9" type="ORF">BJY01DRAFT_252739</name>
</gene>
<evidence type="ECO:0000256" key="3">
    <source>
        <dbReference type="ARBA" id="ARBA00022630"/>
    </source>
</evidence>
<dbReference type="PROSITE" id="PS00623">
    <property type="entry name" value="GMC_OXRED_1"/>
    <property type="match status" value="1"/>
</dbReference>
<sequence>MADLHLASVDYIIVGGGTSGLVLAARLSENPDVQIVVLEAGPDGTSDTRVLDPTAWRTLPGTDLDWQTKTIPQSGLNNRETPHPAGKLLGGSSAINGLFWTPPSPAGIDAWAQLGNSKWTWESLEPYLQKSYSLPAAEGEGAGGPVKISSTGLFDDSDNNPLTQAWNNVHQEKGYAPVKQFISESGVGSVGTRPFTATVDPETGIRSSSDSTYGRLAKERKNVRIVTEATVRKVSFVTEENGSIRSTGAEVSIQGSICTVHATKEVILAAGALHTPKILELSGVGDRARLENLGIDVVLEQPHVGEGLQNHILAMLPFGLKENSELATVKPGILAVSFTRVEPTELEEFLDKHSASTGYEDVTKSLLRRANEASEFSILGVFPGNAGALVSIPCFPLSRGSVHISSTNPDHLPTIDGGYFSHDLDIEILARHVQSSQKLLASPHFESFVHPPEVADLEVIKAQLRESVASPAHHACGTAAMLPREAGGVVDQDLKVYGTTNLRIVDASVFPLITPANPISAVYAVAERAADIVLGKIA</sequence>
<dbReference type="Gene3D" id="3.30.560.10">
    <property type="entry name" value="Glucose Oxidase, domain 3"/>
    <property type="match status" value="1"/>
</dbReference>
<protein>
    <recommendedName>
        <fullName evidence="7 8">Glucose-methanol-choline oxidoreductase N-terminal domain-containing protein</fullName>
    </recommendedName>
</protein>